<proteinExistence type="predicted"/>
<sequence>MARRLPGPSRRAAFPRASLLRGGEESNSETGGGRGAATRVSSMLDFGAQFNLPLSLWSACF</sequence>
<evidence type="ECO:0000256" key="1">
    <source>
        <dbReference type="SAM" id="MobiDB-lite"/>
    </source>
</evidence>
<feature type="region of interest" description="Disordered" evidence="1">
    <location>
        <begin position="1"/>
        <end position="37"/>
    </location>
</feature>
<accession>A0AA35JSK4</accession>
<reference evidence="2" key="1">
    <citation type="submission" date="2022-12" db="EMBL/GenBank/DDBJ databases">
        <authorList>
            <person name="Alioto T."/>
            <person name="Alioto T."/>
            <person name="Gomez Garrido J."/>
        </authorList>
    </citation>
    <scope>NUCLEOTIDE SEQUENCE</scope>
</reference>
<organism evidence="2 3">
    <name type="scientific">Podarcis lilfordi</name>
    <name type="common">Lilford's wall lizard</name>
    <dbReference type="NCBI Taxonomy" id="74358"/>
    <lineage>
        <taxon>Eukaryota</taxon>
        <taxon>Metazoa</taxon>
        <taxon>Chordata</taxon>
        <taxon>Craniata</taxon>
        <taxon>Vertebrata</taxon>
        <taxon>Euteleostomi</taxon>
        <taxon>Lepidosauria</taxon>
        <taxon>Squamata</taxon>
        <taxon>Bifurcata</taxon>
        <taxon>Unidentata</taxon>
        <taxon>Episquamata</taxon>
        <taxon>Laterata</taxon>
        <taxon>Lacertibaenia</taxon>
        <taxon>Lacertidae</taxon>
        <taxon>Podarcis</taxon>
    </lineage>
</organism>
<dbReference type="Proteomes" id="UP001178461">
    <property type="component" value="Chromosome 2"/>
</dbReference>
<dbReference type="EMBL" id="OX395127">
    <property type="protein sequence ID" value="CAI5764985.1"/>
    <property type="molecule type" value="Genomic_DNA"/>
</dbReference>
<evidence type="ECO:0000313" key="2">
    <source>
        <dbReference type="EMBL" id="CAI5764985.1"/>
    </source>
</evidence>
<protein>
    <submittedName>
        <fullName evidence="2">Uncharacterized protein</fullName>
    </submittedName>
</protein>
<name>A0AA35JSK4_9SAUR</name>
<evidence type="ECO:0000313" key="3">
    <source>
        <dbReference type="Proteomes" id="UP001178461"/>
    </source>
</evidence>
<gene>
    <name evidence="2" type="ORF">PODLI_1B013531</name>
</gene>
<dbReference type="AlphaFoldDB" id="A0AA35JSK4"/>
<keyword evidence="3" id="KW-1185">Reference proteome</keyword>